<evidence type="ECO:0000256" key="9">
    <source>
        <dbReference type="ARBA" id="ARBA00045321"/>
    </source>
</evidence>
<dbReference type="PANTHER" id="PTHR21442:SF0">
    <property type="entry name" value="CILIA- AND FLAGELLA-ASSOCIATED PROTEIN 206"/>
    <property type="match status" value="1"/>
</dbReference>
<gene>
    <name evidence="10" type="ORF">HHI36_008588</name>
</gene>
<evidence type="ECO:0000256" key="2">
    <source>
        <dbReference type="ARBA" id="ARBA00010500"/>
    </source>
</evidence>
<evidence type="ECO:0000256" key="3">
    <source>
        <dbReference type="ARBA" id="ARBA00021602"/>
    </source>
</evidence>
<sequence>MAMNMFNTDPKNFVNKALELFRKKPEMINFLDVQNQLMDIKDIEDLIPPEVTGAETFSVECQTLDHPIPTNLIPNYKWNIWDLRREALLLANLSHCTTSSTQTEECAGLCPAKTQTYNLKEQGVQTKRDNGTNIPKPLQYLFGLRGRNDDKQMQLDLTETLEYNN</sequence>
<dbReference type="Proteomes" id="UP001516400">
    <property type="component" value="Unassembled WGS sequence"/>
</dbReference>
<keyword evidence="6" id="KW-0969">Cilium</keyword>
<comment type="caution">
    <text evidence="10">The sequence shown here is derived from an EMBL/GenBank/DDBJ whole genome shotgun (WGS) entry which is preliminary data.</text>
</comment>
<keyword evidence="4" id="KW-0963">Cytoplasm</keyword>
<evidence type="ECO:0000313" key="10">
    <source>
        <dbReference type="EMBL" id="KAL3269522.1"/>
    </source>
</evidence>
<dbReference type="AlphaFoldDB" id="A0ABD2MT82"/>
<evidence type="ECO:0000313" key="11">
    <source>
        <dbReference type="Proteomes" id="UP001516400"/>
    </source>
</evidence>
<evidence type="ECO:0000256" key="7">
    <source>
        <dbReference type="ARBA" id="ARBA00023212"/>
    </source>
</evidence>
<dbReference type="GO" id="GO:0005930">
    <property type="term" value="C:axoneme"/>
    <property type="evidence" value="ECO:0007669"/>
    <property type="project" value="UniProtKB-SubCell"/>
</dbReference>
<evidence type="ECO:0000256" key="1">
    <source>
        <dbReference type="ARBA" id="ARBA00004430"/>
    </source>
</evidence>
<comment type="function">
    <text evidence="9">Essential for sperm motility and is involved in the regulation of the beating frequency of motile cilia on the epithelial cells of the respiratory tract. Required for the establishment of radial spokes in sperm flagella.</text>
</comment>
<dbReference type="EMBL" id="JABFTP020000021">
    <property type="protein sequence ID" value="KAL3269522.1"/>
    <property type="molecule type" value="Genomic_DNA"/>
</dbReference>
<protein>
    <recommendedName>
        <fullName evidence="3">Cilia- and flagella-associated protein 206</fullName>
    </recommendedName>
</protein>
<organism evidence="10 11">
    <name type="scientific">Cryptolaemus montrouzieri</name>
    <dbReference type="NCBI Taxonomy" id="559131"/>
    <lineage>
        <taxon>Eukaryota</taxon>
        <taxon>Metazoa</taxon>
        <taxon>Ecdysozoa</taxon>
        <taxon>Arthropoda</taxon>
        <taxon>Hexapoda</taxon>
        <taxon>Insecta</taxon>
        <taxon>Pterygota</taxon>
        <taxon>Neoptera</taxon>
        <taxon>Endopterygota</taxon>
        <taxon>Coleoptera</taxon>
        <taxon>Polyphaga</taxon>
        <taxon>Cucujiformia</taxon>
        <taxon>Coccinelloidea</taxon>
        <taxon>Coccinellidae</taxon>
        <taxon>Scymninae</taxon>
        <taxon>Scymnini</taxon>
        <taxon>Cryptolaemus</taxon>
    </lineage>
</organism>
<evidence type="ECO:0000256" key="4">
    <source>
        <dbReference type="ARBA" id="ARBA00022490"/>
    </source>
</evidence>
<evidence type="ECO:0000256" key="8">
    <source>
        <dbReference type="ARBA" id="ARBA00023273"/>
    </source>
</evidence>
<reference evidence="10 11" key="1">
    <citation type="journal article" date="2021" name="BMC Biol.">
        <title>Horizontally acquired antibacterial genes associated with adaptive radiation of ladybird beetles.</title>
        <authorList>
            <person name="Li H.S."/>
            <person name="Tang X.F."/>
            <person name="Huang Y.H."/>
            <person name="Xu Z.Y."/>
            <person name="Chen M.L."/>
            <person name="Du X.Y."/>
            <person name="Qiu B.Y."/>
            <person name="Chen P.T."/>
            <person name="Zhang W."/>
            <person name="Slipinski A."/>
            <person name="Escalona H.E."/>
            <person name="Waterhouse R.M."/>
            <person name="Zwick A."/>
            <person name="Pang H."/>
        </authorList>
    </citation>
    <scope>NUCLEOTIDE SEQUENCE [LARGE SCALE GENOMIC DNA]</scope>
    <source>
        <strain evidence="10">SYSU2018</strain>
    </source>
</reference>
<keyword evidence="11" id="KW-1185">Reference proteome</keyword>
<comment type="similarity">
    <text evidence="2">Belongs to the CFAP206 family.</text>
</comment>
<dbReference type="PANTHER" id="PTHR21442">
    <property type="entry name" value="CILIA- AND FLAGELLA-ASSOCIATED PROTEIN 206"/>
    <property type="match status" value="1"/>
</dbReference>
<evidence type="ECO:0000256" key="6">
    <source>
        <dbReference type="ARBA" id="ARBA00023069"/>
    </source>
</evidence>
<accession>A0ABD2MT82</accession>
<comment type="subcellular location">
    <subcellularLocation>
        <location evidence="1">Cytoplasm</location>
        <location evidence="1">Cytoskeleton</location>
        <location evidence="1">Cilium axoneme</location>
    </subcellularLocation>
</comment>
<dbReference type="GO" id="GO:0030030">
    <property type="term" value="P:cell projection organization"/>
    <property type="evidence" value="ECO:0007669"/>
    <property type="project" value="UniProtKB-KW"/>
</dbReference>
<name>A0ABD2MT82_9CUCU</name>
<keyword evidence="5" id="KW-0970">Cilium biogenesis/degradation</keyword>
<evidence type="ECO:0000256" key="5">
    <source>
        <dbReference type="ARBA" id="ARBA00022794"/>
    </source>
</evidence>
<proteinExistence type="inferred from homology"/>
<keyword evidence="7" id="KW-0206">Cytoskeleton</keyword>
<keyword evidence="8" id="KW-0966">Cell projection</keyword>
<dbReference type="InterPro" id="IPR021897">
    <property type="entry name" value="FAP206"/>
</dbReference>